<dbReference type="EMBL" id="QPJT01000001">
    <property type="protein sequence ID" value="RCX21019.1"/>
    <property type="molecule type" value="Genomic_DNA"/>
</dbReference>
<evidence type="ECO:0000256" key="2">
    <source>
        <dbReference type="ARBA" id="ARBA00022741"/>
    </source>
</evidence>
<evidence type="ECO:0000256" key="1">
    <source>
        <dbReference type="ARBA" id="ARBA00022598"/>
    </source>
</evidence>
<feature type="domain" description="Aminoacyl-transfer RNA synthetases class-II family profile" evidence="6">
    <location>
        <begin position="123"/>
        <end position="353"/>
    </location>
</feature>
<dbReference type="Gene3D" id="3.30.930.10">
    <property type="entry name" value="Bira Bifunctional Protein, Domain 2"/>
    <property type="match status" value="1"/>
</dbReference>
<protein>
    <submittedName>
        <fullName evidence="7">Asparaginyl-tRNA synthetase</fullName>
    </submittedName>
</protein>
<name>A0A369BHI1_9FIRM</name>
<accession>A0A369BHI1</accession>
<dbReference type="GO" id="GO:0006421">
    <property type="term" value="P:asparaginyl-tRNA aminoacylation"/>
    <property type="evidence" value="ECO:0007669"/>
    <property type="project" value="TreeGrafter"/>
</dbReference>
<dbReference type="Pfam" id="PF00152">
    <property type="entry name" value="tRNA-synt_2"/>
    <property type="match status" value="1"/>
</dbReference>
<gene>
    <name evidence="7" type="ORF">DFR58_101223</name>
</gene>
<evidence type="ECO:0000256" key="4">
    <source>
        <dbReference type="ARBA" id="ARBA00022917"/>
    </source>
</evidence>
<dbReference type="InterPro" id="IPR004364">
    <property type="entry name" value="Aa-tRNA-synt_II"/>
</dbReference>
<evidence type="ECO:0000313" key="7">
    <source>
        <dbReference type="EMBL" id="RCX21019.1"/>
    </source>
</evidence>
<keyword evidence="8" id="KW-1185">Reference proteome</keyword>
<keyword evidence="1" id="KW-0436">Ligase</keyword>
<dbReference type="GO" id="GO:0140096">
    <property type="term" value="F:catalytic activity, acting on a protein"/>
    <property type="evidence" value="ECO:0007669"/>
    <property type="project" value="UniProtKB-ARBA"/>
</dbReference>
<keyword evidence="5 7" id="KW-0030">Aminoacyl-tRNA synthetase</keyword>
<keyword evidence="2" id="KW-0547">Nucleotide-binding</keyword>
<evidence type="ECO:0000256" key="5">
    <source>
        <dbReference type="ARBA" id="ARBA00023146"/>
    </source>
</evidence>
<dbReference type="PROSITE" id="PS50862">
    <property type="entry name" value="AA_TRNA_LIGASE_II"/>
    <property type="match status" value="1"/>
</dbReference>
<dbReference type="GO" id="GO:0016740">
    <property type="term" value="F:transferase activity"/>
    <property type="evidence" value="ECO:0007669"/>
    <property type="project" value="UniProtKB-ARBA"/>
</dbReference>
<proteinExistence type="predicted"/>
<dbReference type="AlphaFoldDB" id="A0A369BHI1"/>
<sequence length="353" mass="40562">MCAILQKEKIYDDTIKKIRPPKSWKNIENHYQNVINNPWYQKLVEVENLITVNTVKFYENKNIKTLHLPITTGSISSPIGLGSDSSPVKVNLCNVDTYLADSMQFMLEYGCRLFKNGCYYIMPSFRGESADERHLCQFYHSEAEIPGTLENVINLVEEYLKYLCSALLEEYADELKKVAGDTDHIEKLANLSTKINRVTLDEAIKLLDNNPEYVETHEAGFRLLNKYGEQALMSKFDGIVWLTHFDTLSVPFYQAVDSRNSGKALNADLLFGIGEVVGSGERHQNSDEVLRALKLHNVDSSEYEWYFNMKEKYPMKTSGFGLGVERFILWLFKHNDIRDCQIIPRFNGVNIVP</sequence>
<keyword evidence="3" id="KW-0067">ATP-binding</keyword>
<comment type="caution">
    <text evidence="7">The sequence shown here is derived from an EMBL/GenBank/DDBJ whole genome shotgun (WGS) entry which is preliminary data.</text>
</comment>
<keyword evidence="4" id="KW-0648">Protein biosynthesis</keyword>
<dbReference type="InterPro" id="IPR045864">
    <property type="entry name" value="aa-tRNA-synth_II/BPL/LPL"/>
</dbReference>
<evidence type="ECO:0000256" key="3">
    <source>
        <dbReference type="ARBA" id="ARBA00022840"/>
    </source>
</evidence>
<dbReference type="PANTHER" id="PTHR22594:SF34">
    <property type="entry name" value="ASPARAGINE--TRNA LIGASE, MITOCHONDRIAL-RELATED"/>
    <property type="match status" value="1"/>
</dbReference>
<evidence type="ECO:0000313" key="8">
    <source>
        <dbReference type="Proteomes" id="UP000253034"/>
    </source>
</evidence>
<dbReference type="PANTHER" id="PTHR22594">
    <property type="entry name" value="ASPARTYL/LYSYL-TRNA SYNTHETASE"/>
    <property type="match status" value="1"/>
</dbReference>
<dbReference type="GO" id="GO:0005524">
    <property type="term" value="F:ATP binding"/>
    <property type="evidence" value="ECO:0007669"/>
    <property type="project" value="UniProtKB-KW"/>
</dbReference>
<dbReference type="Proteomes" id="UP000253034">
    <property type="component" value="Unassembled WGS sequence"/>
</dbReference>
<reference evidence="7 8" key="1">
    <citation type="submission" date="2018-07" db="EMBL/GenBank/DDBJ databases">
        <title>Genomic Encyclopedia of Type Strains, Phase IV (KMG-IV): sequencing the most valuable type-strain genomes for metagenomic binning, comparative biology and taxonomic classification.</title>
        <authorList>
            <person name="Goeker M."/>
        </authorList>
    </citation>
    <scope>NUCLEOTIDE SEQUENCE [LARGE SCALE GENOMIC DNA]</scope>
    <source>
        <strain evidence="7 8">DSM 27016</strain>
    </source>
</reference>
<dbReference type="GO" id="GO:0004812">
    <property type="term" value="F:aminoacyl-tRNA ligase activity"/>
    <property type="evidence" value="ECO:0007669"/>
    <property type="project" value="UniProtKB-KW"/>
</dbReference>
<dbReference type="InterPro" id="IPR006195">
    <property type="entry name" value="aa-tRNA-synth_II"/>
</dbReference>
<dbReference type="RefSeq" id="WP_207659088.1">
    <property type="nucleotide sequence ID" value="NZ_QPJT01000001.1"/>
</dbReference>
<dbReference type="SUPFAM" id="SSF55681">
    <property type="entry name" value="Class II aaRS and biotin synthetases"/>
    <property type="match status" value="1"/>
</dbReference>
<evidence type="ECO:0000259" key="6">
    <source>
        <dbReference type="PROSITE" id="PS50862"/>
    </source>
</evidence>
<organism evidence="7 8">
    <name type="scientific">Anaerobacterium chartisolvens</name>
    <dbReference type="NCBI Taxonomy" id="1297424"/>
    <lineage>
        <taxon>Bacteria</taxon>
        <taxon>Bacillati</taxon>
        <taxon>Bacillota</taxon>
        <taxon>Clostridia</taxon>
        <taxon>Eubacteriales</taxon>
        <taxon>Oscillospiraceae</taxon>
        <taxon>Anaerobacterium</taxon>
    </lineage>
</organism>